<dbReference type="EMBL" id="BAPV01000004">
    <property type="protein sequence ID" value="GBQ85853.1"/>
    <property type="molecule type" value="Genomic_DNA"/>
</dbReference>
<proteinExistence type="predicted"/>
<gene>
    <name evidence="2" type="ORF">AA0535_0876</name>
</gene>
<dbReference type="Proteomes" id="UP001062776">
    <property type="component" value="Unassembled WGS sequence"/>
</dbReference>
<evidence type="ECO:0000313" key="3">
    <source>
        <dbReference type="Proteomes" id="UP001062776"/>
    </source>
</evidence>
<evidence type="ECO:0000313" key="2">
    <source>
        <dbReference type="EMBL" id="GBQ85853.1"/>
    </source>
</evidence>
<dbReference type="Gene3D" id="2.170.16.10">
    <property type="entry name" value="Hedgehog/Intein (Hint) domain"/>
    <property type="match status" value="1"/>
</dbReference>
<evidence type="ECO:0000259" key="1">
    <source>
        <dbReference type="Pfam" id="PF13403"/>
    </source>
</evidence>
<dbReference type="Gene3D" id="2.160.20.20">
    <property type="match status" value="1"/>
</dbReference>
<sequence>MVNYIVQSGITSDLTFAKSGDSCTVMNGGTVSGAYIRGGGVMNVYPGGTITNRIDIGSGGSLNMSGIMNANSFIMANGVMNIAPAMQNPNNLQINLIGGTINMGVATGIIWGQYGGTANIMAGVTYNCTSQIAAGNARIVVLNGARLGACQLSDGNAIVISQGGTLLTAQTLPANTSIDIAGTLNASVTVTNGATAIIRQGATQASGSVNLRGGVVSAYQGMPFTWDGSGSTLYLMSGAQYVAGYGLAAGPNRIVVSAGASLNGASIPSQNTISVVSGGVLSGGTIGSGATVILDQGATIQGTVNLADGASLTAWADAGGAVNLLGSTNQSLVISGLAGGGTLNTEIRGFDGQSPGNSDVIQFAGLTKDDIQSVTFPDPDSVFITFKNGKGIWFAMPGAEATGYSLTTRNGNLAYEVCFLPGCMIRTPEGDRAVETLQEGDMIFAIEPDSGEEIIRPVIWTGKGTAHIRPMLKDDEAGYPVRISKNALAEGVPSADMLVTGEHCLFLEGRFVPVRTLVNGLSIAYDRSFSSYDYHHIELQDHAAIWCNDAATESYLDTGNRALMTGIETDQPSRLHTPQRSPLIGTDPAFVTPLWQEIFARCAAEKAPVTPSPALMTHDPDLTLIIPGGIRLKPASVDERGYRFVLPSGSKSVRLASRRARPCDAIGPYHDDRRTLGVLVGEIRYGIEGDEVSTKAHLTPDLAGWHAAEKDTARWTNGDAQLPLPGSSMTQPLTLTIRLLAAGPYLVDFRGETAQELDCAA</sequence>
<dbReference type="RefSeq" id="WP_264814661.1">
    <property type="nucleotide sequence ID" value="NZ_BAPV01000004.1"/>
</dbReference>
<organism evidence="2 3">
    <name type="scientific">Asaia krungthepensis NRIC 0535</name>
    <dbReference type="NCBI Taxonomy" id="1307925"/>
    <lineage>
        <taxon>Bacteria</taxon>
        <taxon>Pseudomonadati</taxon>
        <taxon>Pseudomonadota</taxon>
        <taxon>Alphaproteobacteria</taxon>
        <taxon>Acetobacterales</taxon>
        <taxon>Acetobacteraceae</taxon>
        <taxon>Asaia</taxon>
    </lineage>
</organism>
<reference evidence="2" key="1">
    <citation type="submission" date="2013-04" db="EMBL/GenBank/DDBJ databases">
        <title>The genome sequencing project of 58 acetic acid bacteria.</title>
        <authorList>
            <person name="Okamoto-Kainuma A."/>
            <person name="Ishikawa M."/>
            <person name="Umino S."/>
            <person name="Koizumi Y."/>
            <person name="Shiwa Y."/>
            <person name="Yoshikawa H."/>
            <person name="Matsutani M."/>
            <person name="Matsushita K."/>
        </authorList>
    </citation>
    <scope>NUCLEOTIDE SEQUENCE</scope>
    <source>
        <strain evidence="2">NRIC 0535</strain>
    </source>
</reference>
<comment type="caution">
    <text evidence="2">The sequence shown here is derived from an EMBL/GenBank/DDBJ whole genome shotgun (WGS) entry which is preliminary data.</text>
</comment>
<keyword evidence="3" id="KW-1185">Reference proteome</keyword>
<dbReference type="Pfam" id="PF13403">
    <property type="entry name" value="Hint_2"/>
    <property type="match status" value="1"/>
</dbReference>
<dbReference type="InterPro" id="IPR036844">
    <property type="entry name" value="Hint_dom_sf"/>
</dbReference>
<accession>A0ABQ0Q057</accession>
<dbReference type="SUPFAM" id="SSF51294">
    <property type="entry name" value="Hedgehog/intein (Hint) domain"/>
    <property type="match status" value="1"/>
</dbReference>
<dbReference type="InterPro" id="IPR028992">
    <property type="entry name" value="Hedgehog/Intein_dom"/>
</dbReference>
<feature type="domain" description="Hedgehog/Intein (Hint)" evidence="1">
    <location>
        <begin position="417"/>
        <end position="558"/>
    </location>
</feature>
<dbReference type="InterPro" id="IPR012332">
    <property type="entry name" value="Autotransporter_pectin_lyase_C"/>
</dbReference>
<protein>
    <recommendedName>
        <fullName evidence="1">Hedgehog/Intein (Hint) domain-containing protein</fullName>
    </recommendedName>
</protein>
<name>A0ABQ0Q057_9PROT</name>